<feature type="transmembrane region" description="Helical" evidence="1">
    <location>
        <begin position="12"/>
        <end position="34"/>
    </location>
</feature>
<keyword evidence="1" id="KW-1133">Transmembrane helix</keyword>
<accession>A0AAD7BAY2</accession>
<proteinExistence type="predicted"/>
<evidence type="ECO:0000313" key="3">
    <source>
        <dbReference type="Proteomes" id="UP001221142"/>
    </source>
</evidence>
<feature type="transmembrane region" description="Helical" evidence="1">
    <location>
        <begin position="95"/>
        <end position="114"/>
    </location>
</feature>
<evidence type="ECO:0000256" key="1">
    <source>
        <dbReference type="SAM" id="Phobius"/>
    </source>
</evidence>
<sequence>MSRVAKYASLTITLGGGFLHSYLTLQLVATWRTLRALDAENELDAWKLDGLKVLWALLAVYLQAAAFISFVGFSGVIRNKPSHLRIYRDYSVADLAFSAFLTTLFSFFVLAPIFSADAAATFRVACEELARQPELAQLLLLLSPDETCERWFERAALGAAVGMAVLTAVRLHFLLAVTAHYRSMCMTLRGPSAVGASQSIRLLPLPPHISASEVVYAPVHCPTGSPLPAAECWVRAPSAEMDAGLLDASVVQSKREWL</sequence>
<protein>
    <submittedName>
        <fullName evidence="2">Uncharacterized protein</fullName>
    </submittedName>
</protein>
<keyword evidence="1" id="KW-0472">Membrane</keyword>
<comment type="caution">
    <text evidence="2">The sequence shown here is derived from an EMBL/GenBank/DDBJ whole genome shotgun (WGS) entry which is preliminary data.</text>
</comment>
<dbReference type="Proteomes" id="UP001221142">
    <property type="component" value="Unassembled WGS sequence"/>
</dbReference>
<reference evidence="2" key="1">
    <citation type="submission" date="2023-03" db="EMBL/GenBank/DDBJ databases">
        <title>Massive genome expansion in bonnet fungi (Mycena s.s.) driven by repeated elements and novel gene families across ecological guilds.</title>
        <authorList>
            <consortium name="Lawrence Berkeley National Laboratory"/>
            <person name="Harder C.B."/>
            <person name="Miyauchi S."/>
            <person name="Viragh M."/>
            <person name="Kuo A."/>
            <person name="Thoen E."/>
            <person name="Andreopoulos B."/>
            <person name="Lu D."/>
            <person name="Skrede I."/>
            <person name="Drula E."/>
            <person name="Henrissat B."/>
            <person name="Morin E."/>
            <person name="Kohler A."/>
            <person name="Barry K."/>
            <person name="LaButti K."/>
            <person name="Morin E."/>
            <person name="Salamov A."/>
            <person name="Lipzen A."/>
            <person name="Mereny Z."/>
            <person name="Hegedus B."/>
            <person name="Baldrian P."/>
            <person name="Stursova M."/>
            <person name="Weitz H."/>
            <person name="Taylor A."/>
            <person name="Grigoriev I.V."/>
            <person name="Nagy L.G."/>
            <person name="Martin F."/>
            <person name="Kauserud H."/>
        </authorList>
    </citation>
    <scope>NUCLEOTIDE SEQUENCE</scope>
    <source>
        <strain evidence="2">9284</strain>
    </source>
</reference>
<gene>
    <name evidence="2" type="ORF">FB45DRAFT_992914</name>
</gene>
<keyword evidence="3" id="KW-1185">Reference proteome</keyword>
<dbReference type="AlphaFoldDB" id="A0AAD7BAY2"/>
<evidence type="ECO:0000313" key="2">
    <source>
        <dbReference type="EMBL" id="KAJ7615374.1"/>
    </source>
</evidence>
<dbReference type="EMBL" id="JARKIF010000024">
    <property type="protein sequence ID" value="KAJ7615374.1"/>
    <property type="molecule type" value="Genomic_DNA"/>
</dbReference>
<name>A0AAD7BAY2_9AGAR</name>
<organism evidence="2 3">
    <name type="scientific">Roridomyces roridus</name>
    <dbReference type="NCBI Taxonomy" id="1738132"/>
    <lineage>
        <taxon>Eukaryota</taxon>
        <taxon>Fungi</taxon>
        <taxon>Dikarya</taxon>
        <taxon>Basidiomycota</taxon>
        <taxon>Agaricomycotina</taxon>
        <taxon>Agaricomycetes</taxon>
        <taxon>Agaricomycetidae</taxon>
        <taxon>Agaricales</taxon>
        <taxon>Marasmiineae</taxon>
        <taxon>Mycenaceae</taxon>
        <taxon>Roridomyces</taxon>
    </lineage>
</organism>
<feature type="transmembrane region" description="Helical" evidence="1">
    <location>
        <begin position="54"/>
        <end position="74"/>
    </location>
</feature>
<keyword evidence="1" id="KW-0812">Transmembrane</keyword>
<feature type="transmembrane region" description="Helical" evidence="1">
    <location>
        <begin position="155"/>
        <end position="179"/>
    </location>
</feature>